<gene>
    <name evidence="12" type="ORF">BBK36DRAFT_48941</name>
</gene>
<dbReference type="GeneID" id="36606258"/>
<dbReference type="EC" id="2.7.11.1" evidence="3"/>
<feature type="compositionally biased region" description="Polar residues" evidence="10">
    <location>
        <begin position="157"/>
        <end position="174"/>
    </location>
</feature>
<proteinExistence type="predicted"/>
<reference evidence="13" key="1">
    <citation type="submission" date="2016-07" db="EMBL/GenBank/DDBJ databases">
        <title>Multiple horizontal gene transfer events from other fungi enriched the ability of initially mycotrophic Trichoderma (Ascomycota) to feed on dead plant biomass.</title>
        <authorList>
            <consortium name="DOE Joint Genome Institute"/>
            <person name="Atanasova L."/>
            <person name="Chenthamara K."/>
            <person name="Zhang J."/>
            <person name="Grujic M."/>
            <person name="Henrissat B."/>
            <person name="Kuo A."/>
            <person name="Aerts A."/>
            <person name="Salamov A."/>
            <person name="Lipzen A."/>
            <person name="Labutti K."/>
            <person name="Barry K."/>
            <person name="Miao Y."/>
            <person name="Rahimi M.J."/>
            <person name="Shen Q."/>
            <person name="Grigoriev I.V."/>
            <person name="Kubicek C.P."/>
            <person name="Druzhinina I.S."/>
        </authorList>
    </citation>
    <scope>NUCLEOTIDE SEQUENCE [LARGE SCALE GENOMIC DNA]</scope>
    <source>
        <strain evidence="13">TUCIM 6016</strain>
    </source>
</reference>
<feature type="compositionally biased region" description="Basic residues" evidence="10">
    <location>
        <begin position="546"/>
        <end position="557"/>
    </location>
</feature>
<dbReference type="InterPro" id="IPR011009">
    <property type="entry name" value="Kinase-like_dom_sf"/>
</dbReference>
<dbReference type="GO" id="GO:0005524">
    <property type="term" value="F:ATP binding"/>
    <property type="evidence" value="ECO:0007669"/>
    <property type="project" value="InterPro"/>
</dbReference>
<evidence type="ECO:0000256" key="5">
    <source>
        <dbReference type="ARBA" id="ARBA00019973"/>
    </source>
</evidence>
<evidence type="ECO:0000256" key="9">
    <source>
        <dbReference type="ARBA" id="ARBA00048679"/>
    </source>
</evidence>
<evidence type="ECO:0000313" key="13">
    <source>
        <dbReference type="Proteomes" id="UP000241546"/>
    </source>
</evidence>
<dbReference type="PROSITE" id="PS00109">
    <property type="entry name" value="PROTEIN_KINASE_TYR"/>
    <property type="match status" value="1"/>
</dbReference>
<dbReference type="Proteomes" id="UP000241546">
    <property type="component" value="Unassembled WGS sequence"/>
</dbReference>
<dbReference type="InterPro" id="IPR040976">
    <property type="entry name" value="Pkinase_fungal"/>
</dbReference>
<dbReference type="Gene3D" id="1.10.510.10">
    <property type="entry name" value="Transferase(Phosphotransferase) domain 1"/>
    <property type="match status" value="1"/>
</dbReference>
<dbReference type="PROSITE" id="PS50011">
    <property type="entry name" value="PROTEIN_KINASE_DOM"/>
    <property type="match status" value="1"/>
</dbReference>
<comment type="function">
    <text evidence="1">Component of the EKC/KEOPS complex that is required for the formation of a threonylcarbamoyl group on adenosine at position 37 (t(6)A37) in tRNAs that read codons beginning with adenine. The complex is probably involved in the transfer of the threonylcarbamoyl moiety of threonylcarbamoyl-AMP (TC-AMP) to the N6 group of A37. BUD32 has ATPase activity in the context of the EKC/KEOPS complex and likely plays a supporting role to the catalytic subunit KAE1. The EKC/KEOPS complex also promotes both telomere uncapping and telomere elongation. The complex is required for efficient recruitment of transcriptional coactivators.</text>
</comment>
<protein>
    <recommendedName>
        <fullName evidence="5">EKC/KEOPS complex subunit BUD32</fullName>
        <ecNumber evidence="3">2.7.11.1</ecNumber>
    </recommendedName>
    <alternativeName>
        <fullName evidence="6 7">Atypical Serine/threonine protein kinase BUD32</fullName>
    </alternativeName>
    <alternativeName>
        <fullName evidence="4">EKC/KEOPS complex subunit bud32</fullName>
    </alternativeName>
</protein>
<feature type="region of interest" description="Disordered" evidence="10">
    <location>
        <begin position="143"/>
        <end position="174"/>
    </location>
</feature>
<name>A0A2T4BGM8_9HYPO</name>
<comment type="catalytic activity">
    <reaction evidence="8">
        <text>L-threonyl-[protein] + ATP = O-phospho-L-threonyl-[protein] + ADP + H(+)</text>
        <dbReference type="Rhea" id="RHEA:46608"/>
        <dbReference type="Rhea" id="RHEA-COMP:11060"/>
        <dbReference type="Rhea" id="RHEA-COMP:11605"/>
        <dbReference type="ChEBI" id="CHEBI:15378"/>
        <dbReference type="ChEBI" id="CHEBI:30013"/>
        <dbReference type="ChEBI" id="CHEBI:30616"/>
        <dbReference type="ChEBI" id="CHEBI:61977"/>
        <dbReference type="ChEBI" id="CHEBI:456216"/>
        <dbReference type="EC" id="2.7.11.1"/>
    </reaction>
</comment>
<feature type="compositionally biased region" description="Low complexity" evidence="10">
    <location>
        <begin position="143"/>
        <end position="156"/>
    </location>
</feature>
<evidence type="ECO:0000259" key="11">
    <source>
        <dbReference type="PROSITE" id="PS50011"/>
    </source>
</evidence>
<dbReference type="OrthoDB" id="5584477at2759"/>
<evidence type="ECO:0000256" key="6">
    <source>
        <dbReference type="ARBA" id="ARBA00030980"/>
    </source>
</evidence>
<dbReference type="InterPro" id="IPR008266">
    <property type="entry name" value="Tyr_kinase_AS"/>
</dbReference>
<dbReference type="SUPFAM" id="SSF56112">
    <property type="entry name" value="Protein kinase-like (PK-like)"/>
    <property type="match status" value="1"/>
</dbReference>
<evidence type="ECO:0000313" key="12">
    <source>
        <dbReference type="EMBL" id="PTB68480.1"/>
    </source>
</evidence>
<evidence type="ECO:0000256" key="4">
    <source>
        <dbReference type="ARBA" id="ARBA00013948"/>
    </source>
</evidence>
<dbReference type="Pfam" id="PF17667">
    <property type="entry name" value="Pkinase_fungal"/>
    <property type="match status" value="1"/>
</dbReference>
<evidence type="ECO:0000256" key="2">
    <source>
        <dbReference type="ARBA" id="ARBA00011534"/>
    </source>
</evidence>
<dbReference type="RefSeq" id="XP_024751800.1">
    <property type="nucleotide sequence ID" value="XM_024898140.1"/>
</dbReference>
<evidence type="ECO:0000256" key="7">
    <source>
        <dbReference type="ARBA" id="ARBA00033194"/>
    </source>
</evidence>
<evidence type="ECO:0000256" key="1">
    <source>
        <dbReference type="ARBA" id="ARBA00003747"/>
    </source>
</evidence>
<dbReference type="AlphaFoldDB" id="A0A2T4BGM8"/>
<evidence type="ECO:0000256" key="10">
    <source>
        <dbReference type="SAM" id="MobiDB-lite"/>
    </source>
</evidence>
<dbReference type="GO" id="GO:0004674">
    <property type="term" value="F:protein serine/threonine kinase activity"/>
    <property type="evidence" value="ECO:0007669"/>
    <property type="project" value="UniProtKB-EC"/>
</dbReference>
<sequence>MDILTPEELDAIENNPLGDALNPIREALREADSTLGSFQLDGTTDIVEDSDPPGRPRLFVAALYKLLGIFIGSEAPAFLASRTGGRDLASDLYAVHSLLRPNDIRTTDTTYQYFRPLSRAVIRRAPDAEIWTAVIRLVLATSHSHSTPPPSDATSAGTPITHSSASQQGSEQTRQAIEDRVFEEICHCTHRAVGGFHEKYFQGRKWNRRANQIWQHAKSQYGDGEHRWTQLPKKCTEDDVCKWWLNLQKEFMANERTAFFRSSGDNRVGTEAQRQLDLFVKLKRDGYKHDWKHVLVVGEMKESDKNSKALWLQIGSAVRNVFAAQPTRRFVHAFSLRGTVMENWVYDRSGPYSGAAFDIHDQPEKFIQVMCGYLMMSDEEFGLDTFLMRRDHRLFATMPVEPRANRRKRKLELDAKPIAFQRAIVCRGTSCFRARDVGSTELDTVVKFSWTSSKRPPEAELLTKAHERGVRGLAKLVGYCEEVTSISELRQGLVFVTPYKFRDTPGGSGVSASQSRPLGPSVPFSGPSISSSASRKRKSAAESSRAAKRSRSHSSLHKTKDEESELSYSIETPQGTSLIQQDQDLPYDNRILRVLAISPAGRCISQFRSVVELLEALCDAIKVHRSLYLDGKILHRDISENNIIITDPAKSDGFKGMLIDLDLAKEEGKGPSGARHRTGTMEFMAIEVLLGTSHTYRHDLEAFFYVLIWLSARRGWALSKASPPRQSCLSSWYTGSYQDIARVKRGDMGSENGLLYILEEFPEEFDCVKPLCKRIRSILFSQKGFTGTPKDPSLLYDPIITAFQDATAAIQAGDAYT</sequence>
<organism evidence="12 13">
    <name type="scientific">Trichoderma citrinoviride</name>
    <dbReference type="NCBI Taxonomy" id="58853"/>
    <lineage>
        <taxon>Eukaryota</taxon>
        <taxon>Fungi</taxon>
        <taxon>Dikarya</taxon>
        <taxon>Ascomycota</taxon>
        <taxon>Pezizomycotina</taxon>
        <taxon>Sordariomycetes</taxon>
        <taxon>Hypocreomycetidae</taxon>
        <taxon>Hypocreales</taxon>
        <taxon>Hypocreaceae</taxon>
        <taxon>Trichoderma</taxon>
    </lineage>
</organism>
<dbReference type="PANTHER" id="PTHR38248">
    <property type="entry name" value="FUNK1 6"/>
    <property type="match status" value="1"/>
</dbReference>
<feature type="domain" description="Protein kinase" evidence="11">
    <location>
        <begin position="480"/>
        <end position="817"/>
    </location>
</feature>
<comment type="catalytic activity">
    <reaction evidence="9">
        <text>L-seryl-[protein] + ATP = O-phospho-L-seryl-[protein] + ADP + H(+)</text>
        <dbReference type="Rhea" id="RHEA:17989"/>
        <dbReference type="Rhea" id="RHEA-COMP:9863"/>
        <dbReference type="Rhea" id="RHEA-COMP:11604"/>
        <dbReference type="ChEBI" id="CHEBI:15378"/>
        <dbReference type="ChEBI" id="CHEBI:29999"/>
        <dbReference type="ChEBI" id="CHEBI:30616"/>
        <dbReference type="ChEBI" id="CHEBI:83421"/>
        <dbReference type="ChEBI" id="CHEBI:456216"/>
        <dbReference type="EC" id="2.7.11.1"/>
    </reaction>
</comment>
<dbReference type="InterPro" id="IPR000719">
    <property type="entry name" value="Prot_kinase_dom"/>
</dbReference>
<feature type="compositionally biased region" description="Polar residues" evidence="10">
    <location>
        <begin position="566"/>
        <end position="582"/>
    </location>
</feature>
<evidence type="ECO:0000256" key="3">
    <source>
        <dbReference type="ARBA" id="ARBA00012513"/>
    </source>
</evidence>
<keyword evidence="13" id="KW-1185">Reference proteome</keyword>
<comment type="subunit">
    <text evidence="2">Component of the EKC/KEOPS complex composed of at least BUD32, CGI121, GON7, KAE1 and PCC1; the whole complex dimerizes.</text>
</comment>
<evidence type="ECO:0000256" key="8">
    <source>
        <dbReference type="ARBA" id="ARBA00047899"/>
    </source>
</evidence>
<dbReference type="EMBL" id="KZ680209">
    <property type="protein sequence ID" value="PTB68480.1"/>
    <property type="molecule type" value="Genomic_DNA"/>
</dbReference>
<feature type="region of interest" description="Disordered" evidence="10">
    <location>
        <begin position="506"/>
        <end position="582"/>
    </location>
</feature>
<dbReference type="PANTHER" id="PTHR38248:SF2">
    <property type="entry name" value="FUNK1 11"/>
    <property type="match status" value="1"/>
</dbReference>
<accession>A0A2T4BGM8</accession>